<comment type="caution">
    <text evidence="2">The sequence shown here is derived from an EMBL/GenBank/DDBJ whole genome shotgun (WGS) entry which is preliminary data.</text>
</comment>
<dbReference type="Proteomes" id="UP000230161">
    <property type="component" value="Unassembled WGS sequence"/>
</dbReference>
<keyword evidence="1" id="KW-0472">Membrane</keyword>
<keyword evidence="3" id="KW-1185">Reference proteome</keyword>
<name>A0A2M9BVH1_9MICO</name>
<evidence type="ECO:0000313" key="3">
    <source>
        <dbReference type="Proteomes" id="UP000230161"/>
    </source>
</evidence>
<dbReference type="AlphaFoldDB" id="A0A2M9BVH1"/>
<protein>
    <submittedName>
        <fullName evidence="2">Uncharacterized protein</fullName>
    </submittedName>
</protein>
<keyword evidence="1" id="KW-1133">Transmembrane helix</keyword>
<reference evidence="2 3" key="1">
    <citation type="submission" date="2017-11" db="EMBL/GenBank/DDBJ databases">
        <title>Genomic Encyclopedia of Archaeal and Bacterial Type Strains, Phase II (KMG-II): From Individual Species to Whole Genera.</title>
        <authorList>
            <person name="Goeker M."/>
        </authorList>
    </citation>
    <scope>NUCLEOTIDE SEQUENCE [LARGE SCALE GENOMIC DNA]</scope>
    <source>
        <strain evidence="2 3">DSM 25625</strain>
    </source>
</reference>
<gene>
    <name evidence="2" type="ORF">CLV54_1748</name>
</gene>
<dbReference type="OrthoDB" id="5315310at2"/>
<evidence type="ECO:0000256" key="1">
    <source>
        <dbReference type="SAM" id="Phobius"/>
    </source>
</evidence>
<feature type="transmembrane region" description="Helical" evidence="1">
    <location>
        <begin position="49"/>
        <end position="68"/>
    </location>
</feature>
<keyword evidence="1" id="KW-0812">Transmembrane</keyword>
<dbReference type="RefSeq" id="WP_100344573.1">
    <property type="nucleotide sequence ID" value="NZ_PGFB01000003.1"/>
</dbReference>
<organism evidence="2 3">
    <name type="scientific">Compostimonas suwonensis</name>
    <dbReference type="NCBI Taxonomy" id="1048394"/>
    <lineage>
        <taxon>Bacteria</taxon>
        <taxon>Bacillati</taxon>
        <taxon>Actinomycetota</taxon>
        <taxon>Actinomycetes</taxon>
        <taxon>Micrococcales</taxon>
        <taxon>Microbacteriaceae</taxon>
        <taxon>Compostimonas</taxon>
    </lineage>
</organism>
<accession>A0A2M9BVH1</accession>
<dbReference type="EMBL" id="PGFB01000003">
    <property type="protein sequence ID" value="PJJ61957.1"/>
    <property type="molecule type" value="Genomic_DNA"/>
</dbReference>
<proteinExistence type="predicted"/>
<evidence type="ECO:0000313" key="2">
    <source>
        <dbReference type="EMBL" id="PJJ61957.1"/>
    </source>
</evidence>
<sequence>MNAGPLWIQAQRLPVASVDGIAAEAGLTPDEGDTLSGIYSESQVSSLRTAFFALIVIVLLSLLFSRGIPSEVPGRRDRTTVS</sequence>